<feature type="region of interest" description="Disordered" evidence="1">
    <location>
        <begin position="1"/>
        <end position="21"/>
    </location>
</feature>
<organism evidence="2 3">
    <name type="scientific">Symbiochloris irregularis</name>
    <dbReference type="NCBI Taxonomy" id="706552"/>
    <lineage>
        <taxon>Eukaryota</taxon>
        <taxon>Viridiplantae</taxon>
        <taxon>Chlorophyta</taxon>
        <taxon>core chlorophytes</taxon>
        <taxon>Trebouxiophyceae</taxon>
        <taxon>Trebouxiales</taxon>
        <taxon>Trebouxiaceae</taxon>
        <taxon>Symbiochloris</taxon>
    </lineage>
</organism>
<keyword evidence="3" id="KW-1185">Reference proteome</keyword>
<proteinExistence type="predicted"/>
<sequence>MEGSLDHCKASRVSVTPTSGGSSPFTVCFPGTQDLAELTNACAKASFGKGNKQVYDEAYRNALELDSTEFTTSFNLAEFHVLAEVARMMNVGNDGASLTAQLYKLNRDDDCLKPYGWDNWNEDRAYKTTHVEAVPQGCWKDHPVPDDCGVGGRPLTLTLCDFDLEGGYIHEYLEMEEEDFSSSRDIHWV</sequence>
<gene>
    <name evidence="2" type="ORF">WJX73_009423</name>
</gene>
<evidence type="ECO:0008006" key="4">
    <source>
        <dbReference type="Google" id="ProtNLM"/>
    </source>
</evidence>
<dbReference type="Proteomes" id="UP001465755">
    <property type="component" value="Unassembled WGS sequence"/>
</dbReference>
<evidence type="ECO:0000313" key="2">
    <source>
        <dbReference type="EMBL" id="KAK9797843.1"/>
    </source>
</evidence>
<dbReference type="AlphaFoldDB" id="A0AAW1NXT9"/>
<protein>
    <recommendedName>
        <fullName evidence="4">C-type lectin domain-containing protein</fullName>
    </recommendedName>
</protein>
<evidence type="ECO:0000313" key="3">
    <source>
        <dbReference type="Proteomes" id="UP001465755"/>
    </source>
</evidence>
<evidence type="ECO:0000256" key="1">
    <source>
        <dbReference type="SAM" id="MobiDB-lite"/>
    </source>
</evidence>
<comment type="caution">
    <text evidence="2">The sequence shown here is derived from an EMBL/GenBank/DDBJ whole genome shotgun (WGS) entry which is preliminary data.</text>
</comment>
<reference evidence="2 3" key="1">
    <citation type="journal article" date="2024" name="Nat. Commun.">
        <title>Phylogenomics reveals the evolutionary origins of lichenization in chlorophyte algae.</title>
        <authorList>
            <person name="Puginier C."/>
            <person name="Libourel C."/>
            <person name="Otte J."/>
            <person name="Skaloud P."/>
            <person name="Haon M."/>
            <person name="Grisel S."/>
            <person name="Petersen M."/>
            <person name="Berrin J.G."/>
            <person name="Delaux P.M."/>
            <person name="Dal Grande F."/>
            <person name="Keller J."/>
        </authorList>
    </citation>
    <scope>NUCLEOTIDE SEQUENCE [LARGE SCALE GENOMIC DNA]</scope>
    <source>
        <strain evidence="2 3">SAG 2036</strain>
    </source>
</reference>
<accession>A0AAW1NXT9</accession>
<name>A0AAW1NXT9_9CHLO</name>
<dbReference type="EMBL" id="JALJOQ010000103">
    <property type="protein sequence ID" value="KAK9797843.1"/>
    <property type="molecule type" value="Genomic_DNA"/>
</dbReference>